<keyword evidence="2 3" id="KW-0802">TPR repeat</keyword>
<dbReference type="Proteomes" id="UP000265566">
    <property type="component" value="Chromosome 1"/>
</dbReference>
<dbReference type="InterPro" id="IPR011990">
    <property type="entry name" value="TPR-like_helical_dom_sf"/>
</dbReference>
<evidence type="ECO:0000256" key="3">
    <source>
        <dbReference type="PROSITE-ProRule" id="PRU00339"/>
    </source>
</evidence>
<sequence length="481" mass="53366">MSHNRITTDSPLSHRIVRSFLHFLNQVEPSPGVDAEGIEVARECLVEAFKINNSASVTGEPDSLIDIFKSFDANKQCERSRLDSMKASSSVSAQNAADAKTHPDESKPMDEDWTQGPHTSVSKDELCGQFFAVLEKKHYFRTNIDGGDDIVQLEKASRLFDDGFTEMERSGCQQFNLKNLAESLKTLGNKAMQSKQYFDAIELYNCAIAIYEKSAVYYCNRAAAYTQINRYTEAIQDSLRSIEIDPNYSKAYSRLGLAYYAQGNYRDAIDKGFKKALQLDPNNESVKENIRVAEHKLMEERHRADHNQNSRSQEFQNHYARGSRSHAAPASFGSMPFNPSNLASMFMAAANGGQGSHSQEGQEDANSSGANEPEIRFGGNVNVNQDQIPQELRGAFQSVMHMFSGNAPPGQPHDQMNGSHEDANSSEDNEPDIQFGGNVNLNSDQIPQELSGVFQNVMEMLSGNAPPGQPHDQTNERTAPN</sequence>
<dbReference type="eggNOG" id="KOG0553">
    <property type="taxonomic scope" value="Eukaryota"/>
</dbReference>
<evidence type="ECO:0000313" key="6">
    <source>
        <dbReference type="EMBL" id="RHN77932.1"/>
    </source>
</evidence>
<dbReference type="OrthoDB" id="2423701at2759"/>
<organism evidence="5 8">
    <name type="scientific">Medicago truncatula</name>
    <name type="common">Barrel medic</name>
    <name type="synonym">Medicago tribuloides</name>
    <dbReference type="NCBI Taxonomy" id="3880"/>
    <lineage>
        <taxon>Eukaryota</taxon>
        <taxon>Viridiplantae</taxon>
        <taxon>Streptophyta</taxon>
        <taxon>Embryophyta</taxon>
        <taxon>Tracheophyta</taxon>
        <taxon>Spermatophyta</taxon>
        <taxon>Magnoliopsida</taxon>
        <taxon>eudicotyledons</taxon>
        <taxon>Gunneridae</taxon>
        <taxon>Pentapetalae</taxon>
        <taxon>rosids</taxon>
        <taxon>fabids</taxon>
        <taxon>Fabales</taxon>
        <taxon>Fabaceae</taxon>
        <taxon>Papilionoideae</taxon>
        <taxon>50 kb inversion clade</taxon>
        <taxon>NPAAA clade</taxon>
        <taxon>Hologalegina</taxon>
        <taxon>IRL clade</taxon>
        <taxon>Trifolieae</taxon>
        <taxon>Medicago</taxon>
    </lineage>
</organism>
<dbReference type="InterPro" id="IPR019734">
    <property type="entry name" value="TPR_rpt"/>
</dbReference>
<dbReference type="Gene3D" id="1.25.40.10">
    <property type="entry name" value="Tetratricopeptide repeat domain"/>
    <property type="match status" value="1"/>
</dbReference>
<dbReference type="STRING" id="3880.G7I8F3"/>
<evidence type="ECO:0000313" key="9">
    <source>
        <dbReference type="Proteomes" id="UP000265566"/>
    </source>
</evidence>
<dbReference type="PANTHER" id="PTHR45831:SF2">
    <property type="entry name" value="LD24721P"/>
    <property type="match status" value="1"/>
</dbReference>
<reference evidence="6" key="5">
    <citation type="journal article" date="2018" name="Nat. Plants">
        <title>Whole-genome landscape of Medicago truncatula symbiotic genes.</title>
        <authorList>
            <person name="Pecrix Y."/>
            <person name="Gamas P."/>
            <person name="Carrere S."/>
        </authorList>
    </citation>
    <scope>NUCLEOTIDE SEQUENCE</scope>
    <source>
        <tissue evidence="6">Leaves</tissue>
    </source>
</reference>
<dbReference type="GO" id="GO:0060090">
    <property type="term" value="F:molecular adaptor activity"/>
    <property type="evidence" value="ECO:0000318"/>
    <property type="project" value="GO_Central"/>
</dbReference>
<dbReference type="Pfam" id="PF13414">
    <property type="entry name" value="TPR_11"/>
    <property type="match status" value="1"/>
</dbReference>
<dbReference type="EMBL" id="PSQE01000001">
    <property type="protein sequence ID" value="RHN77932.1"/>
    <property type="molecule type" value="Genomic_DNA"/>
</dbReference>
<feature type="region of interest" description="Disordered" evidence="4">
    <location>
        <begin position="351"/>
        <end position="373"/>
    </location>
</feature>
<dbReference type="InterPro" id="IPR047150">
    <property type="entry name" value="SGT"/>
</dbReference>
<accession>G7I8F3</accession>
<dbReference type="EnsemblPlants" id="AES59834">
    <property type="protein sequence ID" value="AES59834"/>
    <property type="gene ID" value="MTR_1g030300"/>
</dbReference>
<feature type="repeat" description="TPR" evidence="3">
    <location>
        <begin position="215"/>
        <end position="248"/>
    </location>
</feature>
<dbReference type="PaxDb" id="3880-AES59834"/>
<dbReference type="Gene3D" id="1.20.5.420">
    <property type="entry name" value="Immunoglobulin FC, subunit C"/>
    <property type="match status" value="1"/>
</dbReference>
<evidence type="ECO:0000256" key="1">
    <source>
        <dbReference type="ARBA" id="ARBA00022737"/>
    </source>
</evidence>
<feature type="repeat" description="TPR" evidence="3">
    <location>
        <begin position="249"/>
        <end position="283"/>
    </location>
</feature>
<feature type="region of interest" description="Disordered" evidence="4">
    <location>
        <begin position="404"/>
        <end position="436"/>
    </location>
</feature>
<dbReference type="Proteomes" id="UP000002051">
    <property type="component" value="Unassembled WGS sequence"/>
</dbReference>
<feature type="compositionally biased region" description="Polar residues" evidence="4">
    <location>
        <begin position="86"/>
        <end position="95"/>
    </location>
</feature>
<dbReference type="GO" id="GO:0006620">
    <property type="term" value="P:post-translational protein targeting to endoplasmic reticulum membrane"/>
    <property type="evidence" value="ECO:0000318"/>
    <property type="project" value="GO_Central"/>
</dbReference>
<evidence type="ECO:0000256" key="4">
    <source>
        <dbReference type="SAM" id="MobiDB-lite"/>
    </source>
</evidence>
<dbReference type="PANTHER" id="PTHR45831">
    <property type="entry name" value="LD24721P"/>
    <property type="match status" value="1"/>
</dbReference>
<dbReference type="GO" id="GO:0016020">
    <property type="term" value="C:membrane"/>
    <property type="evidence" value="ECO:0000318"/>
    <property type="project" value="GO_Central"/>
</dbReference>
<reference evidence="5 8" key="1">
    <citation type="journal article" date="2011" name="Nature">
        <title>The Medicago genome provides insight into the evolution of rhizobial symbioses.</title>
        <authorList>
            <person name="Young N.D."/>
            <person name="Debelle F."/>
            <person name="Oldroyd G.E."/>
            <person name="Geurts R."/>
            <person name="Cannon S.B."/>
            <person name="Udvardi M.K."/>
            <person name="Benedito V.A."/>
            <person name="Mayer K.F."/>
            <person name="Gouzy J."/>
            <person name="Schoof H."/>
            <person name="Van de Peer Y."/>
            <person name="Proost S."/>
            <person name="Cook D.R."/>
            <person name="Meyers B.C."/>
            <person name="Spannagl M."/>
            <person name="Cheung F."/>
            <person name="De Mita S."/>
            <person name="Krishnakumar V."/>
            <person name="Gundlach H."/>
            <person name="Zhou S."/>
            <person name="Mudge J."/>
            <person name="Bharti A.K."/>
            <person name="Murray J.D."/>
            <person name="Naoumkina M.A."/>
            <person name="Rosen B."/>
            <person name="Silverstein K.A."/>
            <person name="Tang H."/>
            <person name="Rombauts S."/>
            <person name="Zhao P.X."/>
            <person name="Zhou P."/>
            <person name="Barbe V."/>
            <person name="Bardou P."/>
            <person name="Bechner M."/>
            <person name="Bellec A."/>
            <person name="Berger A."/>
            <person name="Berges H."/>
            <person name="Bidwell S."/>
            <person name="Bisseling T."/>
            <person name="Choisne N."/>
            <person name="Couloux A."/>
            <person name="Denny R."/>
            <person name="Deshpande S."/>
            <person name="Dai X."/>
            <person name="Doyle J.J."/>
            <person name="Dudez A.M."/>
            <person name="Farmer A.D."/>
            <person name="Fouteau S."/>
            <person name="Franken C."/>
            <person name="Gibelin C."/>
            <person name="Gish J."/>
            <person name="Goldstein S."/>
            <person name="Gonzalez A.J."/>
            <person name="Green P.J."/>
            <person name="Hallab A."/>
            <person name="Hartog M."/>
            <person name="Hua A."/>
            <person name="Humphray S.J."/>
            <person name="Jeong D.H."/>
            <person name="Jing Y."/>
            <person name="Jocker A."/>
            <person name="Kenton S.M."/>
            <person name="Kim D.J."/>
            <person name="Klee K."/>
            <person name="Lai H."/>
            <person name="Lang C."/>
            <person name="Lin S."/>
            <person name="Macmil S.L."/>
            <person name="Magdelenat G."/>
            <person name="Matthews L."/>
            <person name="McCorrison J."/>
            <person name="Monaghan E.L."/>
            <person name="Mun J.H."/>
            <person name="Najar F.Z."/>
            <person name="Nicholson C."/>
            <person name="Noirot C."/>
            <person name="O'Bleness M."/>
            <person name="Paule C.R."/>
            <person name="Poulain J."/>
            <person name="Prion F."/>
            <person name="Qin B."/>
            <person name="Qu C."/>
            <person name="Retzel E.F."/>
            <person name="Riddle C."/>
            <person name="Sallet E."/>
            <person name="Samain S."/>
            <person name="Samson N."/>
            <person name="Sanders I."/>
            <person name="Saurat O."/>
            <person name="Scarpelli C."/>
            <person name="Schiex T."/>
            <person name="Segurens B."/>
            <person name="Severin A.J."/>
            <person name="Sherrier D.J."/>
            <person name="Shi R."/>
            <person name="Sims S."/>
            <person name="Singer S.R."/>
            <person name="Sinharoy S."/>
            <person name="Sterck L."/>
            <person name="Viollet A."/>
            <person name="Wang B.B."/>
            <person name="Wang K."/>
            <person name="Wang M."/>
            <person name="Wang X."/>
            <person name="Warfsmann J."/>
            <person name="Weissenbach J."/>
            <person name="White D.D."/>
            <person name="White J.D."/>
            <person name="Wiley G.B."/>
            <person name="Wincker P."/>
            <person name="Xing Y."/>
            <person name="Yang L."/>
            <person name="Yao Z."/>
            <person name="Ying F."/>
            <person name="Zhai J."/>
            <person name="Zhou L."/>
            <person name="Zuber A."/>
            <person name="Denarie J."/>
            <person name="Dixon R.A."/>
            <person name="May G.D."/>
            <person name="Schwartz D.C."/>
            <person name="Rogers J."/>
            <person name="Quetier F."/>
            <person name="Town C.D."/>
            <person name="Roe B.A."/>
        </authorList>
    </citation>
    <scope>NUCLEOTIDE SEQUENCE [LARGE SCALE GENOMIC DNA]</scope>
    <source>
        <strain evidence="5">A17</strain>
        <strain evidence="7 8">cv. Jemalong A17</strain>
    </source>
</reference>
<proteinExistence type="predicted"/>
<dbReference type="KEGG" id="mtr:11411590"/>
<dbReference type="SMART" id="SM00028">
    <property type="entry name" value="TPR"/>
    <property type="match status" value="3"/>
</dbReference>
<name>G7I8F3_MEDTR</name>
<feature type="compositionally biased region" description="Basic and acidic residues" evidence="4">
    <location>
        <begin position="99"/>
        <end position="110"/>
    </location>
</feature>
<dbReference type="EMBL" id="CM001217">
    <property type="protein sequence ID" value="AES59834.2"/>
    <property type="molecule type" value="Genomic_DNA"/>
</dbReference>
<dbReference type="GO" id="GO:0072380">
    <property type="term" value="C:TRC complex"/>
    <property type="evidence" value="ECO:0000318"/>
    <property type="project" value="GO_Central"/>
</dbReference>
<dbReference type="FunFam" id="1.25.40.10:FF:000330">
    <property type="entry name" value="Tetratricopeptide repeat (TPR)-like superfamily protein"/>
    <property type="match status" value="1"/>
</dbReference>
<evidence type="ECO:0000313" key="5">
    <source>
        <dbReference type="EMBL" id="AES59834.2"/>
    </source>
</evidence>
<dbReference type="PROSITE" id="PS50005">
    <property type="entry name" value="TPR"/>
    <property type="match status" value="2"/>
</dbReference>
<accession>A0A0C3UL47</accession>
<evidence type="ECO:0000313" key="8">
    <source>
        <dbReference type="Proteomes" id="UP000002051"/>
    </source>
</evidence>
<dbReference type="SUPFAM" id="SSF48452">
    <property type="entry name" value="TPR-like"/>
    <property type="match status" value="1"/>
</dbReference>
<dbReference type="ExpressionAtlas" id="G7I8F3">
    <property type="expression patterns" value="differential"/>
</dbReference>
<dbReference type="GO" id="GO:0016740">
    <property type="term" value="F:transferase activity"/>
    <property type="evidence" value="ECO:0007669"/>
    <property type="project" value="UniProtKB-KW"/>
</dbReference>
<gene>
    <name evidence="7" type="primary">11411590</name>
    <name evidence="5" type="ordered locus">MTR_1g030300</name>
    <name evidence="6" type="ORF">MtrunA17_Chr1g0160051</name>
</gene>
<evidence type="ECO:0000256" key="2">
    <source>
        <dbReference type="ARBA" id="ARBA00022803"/>
    </source>
</evidence>
<keyword evidence="8" id="KW-1185">Reference proteome</keyword>
<dbReference type="AlphaFoldDB" id="G7I8F3"/>
<evidence type="ECO:0000313" key="7">
    <source>
        <dbReference type="EnsemblPlants" id="AES59834"/>
    </source>
</evidence>
<feature type="region of interest" description="Disordered" evidence="4">
    <location>
        <begin position="460"/>
        <end position="481"/>
    </location>
</feature>
<dbReference type="Gramene" id="rna1440">
    <property type="protein sequence ID" value="RHN77932.1"/>
    <property type="gene ID" value="gene1440"/>
</dbReference>
<keyword evidence="6" id="KW-0808">Transferase</keyword>
<reference evidence="9" key="4">
    <citation type="journal article" date="2018" name="Nat. Plants">
        <title>Whole-genome landscape of Medicago truncatula symbiotic genes.</title>
        <authorList>
            <person name="Pecrix Y."/>
            <person name="Staton S.E."/>
            <person name="Sallet E."/>
            <person name="Lelandais-Briere C."/>
            <person name="Moreau S."/>
            <person name="Carrere S."/>
            <person name="Blein T."/>
            <person name="Jardinaud M.F."/>
            <person name="Latrasse D."/>
            <person name="Zouine M."/>
            <person name="Zahm M."/>
            <person name="Kreplak J."/>
            <person name="Mayjonade B."/>
            <person name="Satge C."/>
            <person name="Perez M."/>
            <person name="Cauet S."/>
            <person name="Marande W."/>
            <person name="Chantry-Darmon C."/>
            <person name="Lopez-Roques C."/>
            <person name="Bouchez O."/>
            <person name="Berard A."/>
            <person name="Debelle F."/>
            <person name="Munos S."/>
            <person name="Bendahmane A."/>
            <person name="Berges H."/>
            <person name="Niebel A."/>
            <person name="Buitink J."/>
            <person name="Frugier F."/>
            <person name="Benhamed M."/>
            <person name="Crespi M."/>
            <person name="Gouzy J."/>
            <person name="Gamas P."/>
        </authorList>
    </citation>
    <scope>NUCLEOTIDE SEQUENCE [LARGE SCALE GENOMIC DNA]</scope>
    <source>
        <strain evidence="9">cv. Jemalong A17</strain>
    </source>
</reference>
<keyword evidence="1" id="KW-0677">Repeat</keyword>
<reference evidence="7" key="3">
    <citation type="submission" date="2015-04" db="UniProtKB">
        <authorList>
            <consortium name="EnsemblPlants"/>
        </authorList>
    </citation>
    <scope>IDENTIFICATION</scope>
    <source>
        <strain evidence="7">cv. Jemalong A17</strain>
    </source>
</reference>
<feature type="region of interest" description="Disordered" evidence="4">
    <location>
        <begin position="82"/>
        <end position="119"/>
    </location>
</feature>
<reference evidence="5 8" key="2">
    <citation type="journal article" date="2014" name="BMC Genomics">
        <title>An improved genome release (version Mt4.0) for the model legume Medicago truncatula.</title>
        <authorList>
            <person name="Tang H."/>
            <person name="Krishnakumar V."/>
            <person name="Bidwell S."/>
            <person name="Rosen B."/>
            <person name="Chan A."/>
            <person name="Zhou S."/>
            <person name="Gentzbittel L."/>
            <person name="Childs K.L."/>
            <person name="Yandell M."/>
            <person name="Gundlach H."/>
            <person name="Mayer K.F."/>
            <person name="Schwartz D.C."/>
            <person name="Town C.D."/>
        </authorList>
    </citation>
    <scope>GENOME REANNOTATION</scope>
    <source>
        <strain evidence="7 8">cv. Jemalong A17</strain>
    </source>
</reference>
<protein>
    <submittedName>
        <fullName evidence="6">Putative acetyltransferase A, auxiliary subunit</fullName>
    </submittedName>
    <submittedName>
        <fullName evidence="5">Small glutamine-rich TPR containing protein, putative</fullName>
    </submittedName>
</protein>
<dbReference type="HOGENOM" id="CLU_038988_1_0_1"/>